<proteinExistence type="predicted"/>
<dbReference type="Pfam" id="PF13751">
    <property type="entry name" value="DDE_Tnp_1_6"/>
    <property type="match status" value="1"/>
</dbReference>
<evidence type="ECO:0000259" key="1">
    <source>
        <dbReference type="Pfam" id="PF05598"/>
    </source>
</evidence>
<comment type="caution">
    <text evidence="3">The sequence shown here is derived from an EMBL/GenBank/DDBJ whole genome shotgun (WGS) entry which is preliminary data.</text>
</comment>
<organism evidence="3 4">
    <name type="scientific">Methanobrevibacter millerae</name>
    <dbReference type="NCBI Taxonomy" id="230361"/>
    <lineage>
        <taxon>Archaea</taxon>
        <taxon>Methanobacteriati</taxon>
        <taxon>Methanobacteriota</taxon>
        <taxon>Methanomada group</taxon>
        <taxon>Methanobacteria</taxon>
        <taxon>Methanobacteriales</taxon>
        <taxon>Methanobacteriaceae</taxon>
        <taxon>Methanobrevibacter</taxon>
    </lineage>
</organism>
<accession>A0A8T3VBM6</accession>
<dbReference type="AlphaFoldDB" id="A0A8T3VBM6"/>
<evidence type="ECO:0000313" key="3">
    <source>
        <dbReference type="EMBL" id="MBE6504562.1"/>
    </source>
</evidence>
<evidence type="ECO:0008006" key="5">
    <source>
        <dbReference type="Google" id="ProtNLM"/>
    </source>
</evidence>
<dbReference type="PANTHER" id="PTHR33408:SF2">
    <property type="entry name" value="TRANSPOSASE DDE DOMAIN-CONTAINING PROTEIN"/>
    <property type="match status" value="1"/>
</dbReference>
<evidence type="ECO:0000313" key="4">
    <source>
        <dbReference type="Proteomes" id="UP000762703"/>
    </source>
</evidence>
<feature type="domain" description="Transposase InsH N-terminal" evidence="1">
    <location>
        <begin position="18"/>
        <end position="91"/>
    </location>
</feature>
<dbReference type="Pfam" id="PF05598">
    <property type="entry name" value="DUF772"/>
    <property type="match status" value="1"/>
</dbReference>
<evidence type="ECO:0000259" key="2">
    <source>
        <dbReference type="Pfam" id="PF13751"/>
    </source>
</evidence>
<dbReference type="RefSeq" id="WP_303736208.1">
    <property type="nucleotide sequence ID" value="NZ_SUTE01000017.1"/>
</dbReference>
<sequence length="486" mass="56741">MVLNCNILRDFSREIDEMEEEFQIMYFASEIVDETFKFFKIERKTSNVGKPPFNLKDMIKLIFYGYINKITSTVELAYNAKYNYLYNLISHSIEPSDRTIRDYCKYFQPIYQLIMSFILIVANRMGFTDYEHIAIDGTIKKAYNSPFNIIKEKDISLLIRHYMVQELTKDEIKNLRKTARKFLNDKSKSDEEKVDILFHWWRLLDWSGQISLALNDYDARLMKTKDNGQKYPKFSLNIQLGTDTKSKLICGVNAVQNPTDHYQIPALMNQILTNLNSKPSKISADTIYLTLANLYYLDNLGISALIPTSQQNRENSGNQPENPFAIDYFDFDEYKNVVICPEKHELTLDGKYDAPPEKGGGNKLKLVYSNYSACRDCKFNGICFTKNHRTITRYVHEVTYKTERLMASEEGKKEYKLRSKTVEAHNGTFKRVYHYDDIPITGLQRVQNLMFTIVASYNLIRLFNIIKENKIDLFSAISPIRFIALT</sequence>
<name>A0A8T3VBM6_9EURY</name>
<dbReference type="EMBL" id="SUTE01000017">
    <property type="protein sequence ID" value="MBE6504562.1"/>
    <property type="molecule type" value="Genomic_DNA"/>
</dbReference>
<gene>
    <name evidence="3" type="ORF">E7Z73_02290</name>
</gene>
<dbReference type="PANTHER" id="PTHR33408">
    <property type="entry name" value="TRANSPOSASE"/>
    <property type="match status" value="1"/>
</dbReference>
<dbReference type="InterPro" id="IPR025668">
    <property type="entry name" value="Tnp_DDE_dom"/>
</dbReference>
<dbReference type="Proteomes" id="UP000762703">
    <property type="component" value="Unassembled WGS sequence"/>
</dbReference>
<protein>
    <recommendedName>
        <fullName evidence="5">Transposase</fullName>
    </recommendedName>
</protein>
<feature type="domain" description="Transposase DDE" evidence="2">
    <location>
        <begin position="339"/>
        <end position="462"/>
    </location>
</feature>
<dbReference type="InterPro" id="IPR008490">
    <property type="entry name" value="Transposase_InsH_N"/>
</dbReference>
<reference evidence="3" key="1">
    <citation type="submission" date="2019-04" db="EMBL/GenBank/DDBJ databases">
        <title>Evolution of Biomass-Degrading Anaerobic Consortia Revealed by Metagenomics.</title>
        <authorList>
            <person name="Peng X."/>
        </authorList>
    </citation>
    <scope>NUCLEOTIDE SEQUENCE</scope>
    <source>
        <strain evidence="3">SIG12</strain>
    </source>
</reference>